<name>A0A133V9K7_9EURY</name>
<gene>
    <name evidence="1" type="ORF">AKJ45_02475</name>
</gene>
<dbReference type="InterPro" id="IPR019205">
    <property type="entry name" value="DUF2080_transposon-encoded"/>
</dbReference>
<comment type="caution">
    <text evidence="1">The sequence shown here is derived from an EMBL/GenBank/DDBJ whole genome shotgun (WGS) entry which is preliminary data.</text>
</comment>
<accession>A0A133V9K7</accession>
<dbReference type="NCBIfam" id="NF033496">
    <property type="entry name" value="DUF2080_fam_acc"/>
    <property type="match status" value="1"/>
</dbReference>
<dbReference type="Pfam" id="PF09853">
    <property type="entry name" value="DUF2080"/>
    <property type="match status" value="1"/>
</dbReference>
<organism evidence="1 2">
    <name type="scientific">candidate division MSBL1 archaeon SCGC-AAA261F19</name>
    <dbReference type="NCBI Taxonomy" id="1698275"/>
    <lineage>
        <taxon>Archaea</taxon>
        <taxon>Methanobacteriati</taxon>
        <taxon>Methanobacteriota</taxon>
        <taxon>candidate division MSBL1</taxon>
    </lineage>
</organism>
<proteinExistence type="predicted"/>
<keyword evidence="2" id="KW-1185">Reference proteome</keyword>
<dbReference type="EMBL" id="LHXZ01000030">
    <property type="protein sequence ID" value="KXB03126.1"/>
    <property type="molecule type" value="Genomic_DNA"/>
</dbReference>
<dbReference type="Proteomes" id="UP000070565">
    <property type="component" value="Unassembled WGS sequence"/>
</dbReference>
<evidence type="ECO:0000313" key="1">
    <source>
        <dbReference type="EMBL" id="KXB03126.1"/>
    </source>
</evidence>
<dbReference type="AlphaFoldDB" id="A0A133V9K7"/>
<evidence type="ECO:0000313" key="2">
    <source>
        <dbReference type="Proteomes" id="UP000070565"/>
    </source>
</evidence>
<sequence length="53" mass="6083">MGEIKLTDEKVILTEDVETFYEKEVTPFGNSAKIGCYKEYLGRKALVIILKEE</sequence>
<reference evidence="1 2" key="1">
    <citation type="journal article" date="2016" name="Sci. Rep.">
        <title>Metabolic traits of an uncultured archaeal lineage -MSBL1- from brine pools of the Red Sea.</title>
        <authorList>
            <person name="Mwirichia R."/>
            <person name="Alam I."/>
            <person name="Rashid M."/>
            <person name="Vinu M."/>
            <person name="Ba-Alawi W."/>
            <person name="Anthony Kamau A."/>
            <person name="Kamanda Ngugi D."/>
            <person name="Goker M."/>
            <person name="Klenk H.P."/>
            <person name="Bajic V."/>
            <person name="Stingl U."/>
        </authorList>
    </citation>
    <scope>NUCLEOTIDE SEQUENCE [LARGE SCALE GENOMIC DNA]</scope>
    <source>
        <strain evidence="1">SCGC-AAA261F19</strain>
    </source>
</reference>
<protein>
    <submittedName>
        <fullName evidence="1">Transposase</fullName>
    </submittedName>
</protein>